<gene>
    <name evidence="2" type="ORF">DARMORV10_C02P40540.1</name>
</gene>
<dbReference type="EMBL" id="HG994366">
    <property type="protein sequence ID" value="CAF1916948.1"/>
    <property type="molecule type" value="Genomic_DNA"/>
</dbReference>
<sequence length="288" mass="30801">MDISSSLEKCDGVVPTSWGFTSFPIPLELLAFEAIPSLRNHFRESVNGARPGCPRMCKMHYKRKGGTKAFSLNAVNVNLGDSKDIASILVATSAEKELLESIGMGKETQVEGPTIPAIGGGSNNAESGHTDAYSVEASGVEALKAMEGRLMNAISDGMKEVNKKVKSLSNRLTLVENEVKSLRVSVPGMSELPSEGESDNPSDQDGSDNPSEEDGGDTPSEEDKDGGFKDDSVLAIANQVQSEHGNGDDDMDDTAEMSAAAEQLESEMLEKANTEKKIKKRMRKDDGK</sequence>
<feature type="compositionally biased region" description="Acidic residues" evidence="1">
    <location>
        <begin position="194"/>
        <end position="224"/>
    </location>
</feature>
<reference evidence="2" key="1">
    <citation type="submission" date="2021-01" db="EMBL/GenBank/DDBJ databases">
        <authorList>
            <consortium name="Genoscope - CEA"/>
            <person name="William W."/>
        </authorList>
    </citation>
    <scope>NUCLEOTIDE SEQUENCE</scope>
</reference>
<organism evidence="2">
    <name type="scientific">Brassica napus</name>
    <name type="common">Rape</name>
    <dbReference type="NCBI Taxonomy" id="3708"/>
    <lineage>
        <taxon>Eukaryota</taxon>
        <taxon>Viridiplantae</taxon>
        <taxon>Streptophyta</taxon>
        <taxon>Embryophyta</taxon>
        <taxon>Tracheophyta</taxon>
        <taxon>Spermatophyta</taxon>
        <taxon>Magnoliopsida</taxon>
        <taxon>eudicotyledons</taxon>
        <taxon>Gunneridae</taxon>
        <taxon>Pentapetalae</taxon>
        <taxon>rosids</taxon>
        <taxon>malvids</taxon>
        <taxon>Brassicales</taxon>
        <taxon>Brassicaceae</taxon>
        <taxon>Brassiceae</taxon>
        <taxon>Brassica</taxon>
    </lineage>
</organism>
<feature type="region of interest" description="Disordered" evidence="1">
    <location>
        <begin position="184"/>
        <end position="288"/>
    </location>
</feature>
<evidence type="ECO:0000313" key="2">
    <source>
        <dbReference type="EMBL" id="CAF1916948.1"/>
    </source>
</evidence>
<dbReference type="Proteomes" id="UP001295469">
    <property type="component" value="Chromosome C02"/>
</dbReference>
<accession>A0A816KPB6</accession>
<protein>
    <submittedName>
        <fullName evidence="2">(rape) hypothetical protein</fullName>
    </submittedName>
</protein>
<evidence type="ECO:0000256" key="1">
    <source>
        <dbReference type="SAM" id="MobiDB-lite"/>
    </source>
</evidence>
<name>A0A816KPB6_BRANA</name>
<proteinExistence type="predicted"/>
<dbReference type="AlphaFoldDB" id="A0A816KPB6"/>